<dbReference type="InterPro" id="IPR024746">
    <property type="entry name" value="Glyco_hydro_100"/>
</dbReference>
<reference evidence="5 6" key="1">
    <citation type="journal article" date="2018" name="Mol. Plant">
        <title>The genome of Artemisia annua provides insight into the evolution of Asteraceae family and artemisinin biosynthesis.</title>
        <authorList>
            <person name="Shen Q."/>
            <person name="Zhang L."/>
            <person name="Liao Z."/>
            <person name="Wang S."/>
            <person name="Yan T."/>
            <person name="Shi P."/>
            <person name="Liu M."/>
            <person name="Fu X."/>
            <person name="Pan Q."/>
            <person name="Wang Y."/>
            <person name="Lv Z."/>
            <person name="Lu X."/>
            <person name="Zhang F."/>
            <person name="Jiang W."/>
            <person name="Ma Y."/>
            <person name="Chen M."/>
            <person name="Hao X."/>
            <person name="Li L."/>
            <person name="Tang Y."/>
            <person name="Lv G."/>
            <person name="Zhou Y."/>
            <person name="Sun X."/>
            <person name="Brodelius P.E."/>
            <person name="Rose J.K.C."/>
            <person name="Tang K."/>
        </authorList>
    </citation>
    <scope>NUCLEOTIDE SEQUENCE [LARGE SCALE GENOMIC DNA]</scope>
    <source>
        <strain evidence="6">cv. Huhao1</strain>
        <tissue evidence="5">Leaf</tissue>
    </source>
</reference>
<comment type="similarity">
    <text evidence="4">Belongs to the glycosyl hydrolase 100 family.</text>
</comment>
<accession>A0A2U1LKB8</accession>
<dbReference type="Pfam" id="PF12899">
    <property type="entry name" value="Glyco_hydro_100"/>
    <property type="match status" value="1"/>
</dbReference>
<evidence type="ECO:0000256" key="4">
    <source>
        <dbReference type="RuleBase" id="RU367047"/>
    </source>
</evidence>
<dbReference type="PANTHER" id="PTHR31916:SF49">
    <property type="entry name" value="ALKALINE_NEUTRAL INVERTASE C, MITOCHONDRIAL"/>
    <property type="match status" value="1"/>
</dbReference>
<evidence type="ECO:0000256" key="1">
    <source>
        <dbReference type="ARBA" id="ARBA00022801"/>
    </source>
</evidence>
<evidence type="ECO:0000256" key="3">
    <source>
        <dbReference type="ARBA" id="ARBA00023295"/>
    </source>
</evidence>
<dbReference type="GO" id="GO:0005987">
    <property type="term" value="P:sucrose catabolic process"/>
    <property type="evidence" value="ECO:0007669"/>
    <property type="project" value="TreeGrafter"/>
</dbReference>
<comment type="catalytic activity">
    <reaction evidence="4">
        <text>Hydrolysis of terminal non-reducing beta-D-fructofuranoside residues in beta-D-fructofuranosides.</text>
        <dbReference type="EC" id="3.2.1.26"/>
    </reaction>
</comment>
<sequence>MGDYTLQEMIDVQTGIRLILKLCLADGFDMFPTLLVIDGSCMIDVQTGIRLILKLCLADGFDMFPTLLVIDGSCMIDRRMEDIGNDKDGDEVRKSSNANEVIEVTIGLMGTHCMELAVLDNPCEGDDNGKEIKLDEANGVIDNNISLISGDDVWKEGGKIKEREVIIGDKITCNGSSVSSLCQSIDGLHKNLTSRSEVTLSNGLRPEDEDDSNDASLVLKTPFLEACVKKIQEEKEYGVLGILKEKIDDDAKEDDNRRVAFYSGYGVDGLKKKHSKNGDFNVVIINNLDSQRAVRNNGLINLRRRVLTSLNLGCEVIDNEATTDHLIFDTWKWLKKKRTSLVKENLGVRSMLKLGRTEVMDLGGNQGTIERSTLNLSKVFDSFDNRCEMNKGKLRSLVEEQEICAVKVDKKIEDGKDIESKSLREVGDNNGVMFVDNSSKENGNDKC</sequence>
<dbReference type="EC" id="3.2.1.26" evidence="4"/>
<evidence type="ECO:0000313" key="6">
    <source>
        <dbReference type="Proteomes" id="UP000245207"/>
    </source>
</evidence>
<keyword evidence="3 4" id="KW-0326">Glycosidase</keyword>
<dbReference type="GO" id="GO:0004575">
    <property type="term" value="F:sucrose alpha-glucosidase activity"/>
    <property type="evidence" value="ECO:0007669"/>
    <property type="project" value="TreeGrafter"/>
</dbReference>
<keyword evidence="1 4" id="KW-0378">Hydrolase</keyword>
<keyword evidence="2 4" id="KW-0119">Carbohydrate metabolism</keyword>
<protein>
    <recommendedName>
        <fullName evidence="4">Alkaline/neutral invertase</fullName>
        <ecNumber evidence="4">3.2.1.26</ecNumber>
    </recommendedName>
</protein>
<gene>
    <name evidence="5" type="ORF">CTI12_AA481660</name>
</gene>
<dbReference type="GO" id="GO:0033926">
    <property type="term" value="F:endo-alpha-N-acetylgalactosaminidase activity"/>
    <property type="evidence" value="ECO:0007669"/>
    <property type="project" value="UniProtKB-UniRule"/>
</dbReference>
<evidence type="ECO:0000256" key="2">
    <source>
        <dbReference type="ARBA" id="ARBA00023277"/>
    </source>
</evidence>
<dbReference type="AlphaFoldDB" id="A0A2U1LKB8"/>
<dbReference type="GO" id="GO:0005739">
    <property type="term" value="C:mitochondrion"/>
    <property type="evidence" value="ECO:0007669"/>
    <property type="project" value="TreeGrafter"/>
</dbReference>
<dbReference type="PANTHER" id="PTHR31916">
    <property type="match status" value="1"/>
</dbReference>
<evidence type="ECO:0000313" key="5">
    <source>
        <dbReference type="EMBL" id="PWA49444.1"/>
    </source>
</evidence>
<organism evidence="5 6">
    <name type="scientific">Artemisia annua</name>
    <name type="common">Sweet wormwood</name>
    <dbReference type="NCBI Taxonomy" id="35608"/>
    <lineage>
        <taxon>Eukaryota</taxon>
        <taxon>Viridiplantae</taxon>
        <taxon>Streptophyta</taxon>
        <taxon>Embryophyta</taxon>
        <taxon>Tracheophyta</taxon>
        <taxon>Spermatophyta</taxon>
        <taxon>Magnoliopsida</taxon>
        <taxon>eudicotyledons</taxon>
        <taxon>Gunneridae</taxon>
        <taxon>Pentapetalae</taxon>
        <taxon>asterids</taxon>
        <taxon>campanulids</taxon>
        <taxon>Asterales</taxon>
        <taxon>Asteraceae</taxon>
        <taxon>Asteroideae</taxon>
        <taxon>Anthemideae</taxon>
        <taxon>Artemisiinae</taxon>
        <taxon>Artemisia</taxon>
    </lineage>
</organism>
<comment type="caution">
    <text evidence="5">The sequence shown here is derived from an EMBL/GenBank/DDBJ whole genome shotgun (WGS) entry which is preliminary data.</text>
</comment>
<dbReference type="Proteomes" id="UP000245207">
    <property type="component" value="Unassembled WGS sequence"/>
</dbReference>
<comment type="function">
    <text evidence="4">Invertase that cleaves sucrose into glucose and fructose.</text>
</comment>
<keyword evidence="6" id="KW-1185">Reference proteome</keyword>
<dbReference type="EMBL" id="PKPP01008923">
    <property type="protein sequence ID" value="PWA49444.1"/>
    <property type="molecule type" value="Genomic_DNA"/>
</dbReference>
<name>A0A2U1LKB8_ARTAN</name>
<proteinExistence type="inferred from homology"/>